<dbReference type="STRING" id="500485.B6HAN3"/>
<sequence>MKEHNITADAAKMILLGVIVEQESLAAKLKKERLEKPTSKEILQYFEAIELYVGGSCYWHSTAPRYQMERNPKPGRQMGTQNTNSTGVYMECKDAIRIFVD</sequence>
<keyword evidence="2" id="KW-1185">Reference proteome</keyword>
<dbReference type="Gene3D" id="1.10.600.10">
    <property type="entry name" value="Farnesyl Diphosphate Synthase"/>
    <property type="match status" value="1"/>
</dbReference>
<dbReference type="AlphaFoldDB" id="B6HAN3"/>
<name>B6HAN3_PENRW</name>
<dbReference type="InterPro" id="IPR008949">
    <property type="entry name" value="Isoprenoid_synthase_dom_sf"/>
</dbReference>
<accession>B6HAN3</accession>
<dbReference type="EMBL" id="AM920431">
    <property type="protein sequence ID" value="CAP94012.1"/>
    <property type="molecule type" value="Genomic_DNA"/>
</dbReference>
<dbReference type="VEuPathDB" id="FungiDB:PCH_Pc16g13420"/>
<evidence type="ECO:0000313" key="2">
    <source>
        <dbReference type="Proteomes" id="UP000000724"/>
    </source>
</evidence>
<dbReference type="OrthoDB" id="6921389at2759"/>
<reference evidence="1 2" key="1">
    <citation type="journal article" date="2008" name="Nat. Biotechnol.">
        <title>Genome sequencing and analysis of the filamentous fungus Penicillium chrysogenum.</title>
        <authorList>
            <person name="van den Berg M.A."/>
            <person name="Albang R."/>
            <person name="Albermann K."/>
            <person name="Badger J.H."/>
            <person name="Daran J.-M."/>
            <person name="Driessen A.J.M."/>
            <person name="Garcia-Estrada C."/>
            <person name="Fedorova N.D."/>
            <person name="Harris D.M."/>
            <person name="Heijne W.H.M."/>
            <person name="Joardar V.S."/>
            <person name="Kiel J.A.K.W."/>
            <person name="Kovalchuk A."/>
            <person name="Martin J.F."/>
            <person name="Nierman W.C."/>
            <person name="Nijland J.G."/>
            <person name="Pronk J.T."/>
            <person name="Roubos J.A."/>
            <person name="van der Klei I.J."/>
            <person name="van Peij N.N.M.E."/>
            <person name="Veenhuis M."/>
            <person name="von Doehren H."/>
            <person name="Wagner C."/>
            <person name="Wortman J.R."/>
            <person name="Bovenberg R.A.L."/>
        </authorList>
    </citation>
    <scope>NUCLEOTIDE SEQUENCE [LARGE SCALE GENOMIC DNA]</scope>
    <source>
        <strain evidence="2">ATCC 28089 / DSM 1075 / NRRL 1951 / Wisconsin 54-1255</strain>
    </source>
</reference>
<dbReference type="BioCyc" id="PCHR:PC16G13420-MONOMER"/>
<protein>
    <submittedName>
        <fullName evidence="1">Pc16g13420 protein</fullName>
    </submittedName>
</protein>
<organism evidence="1 2">
    <name type="scientific">Penicillium rubens (strain ATCC 28089 / DSM 1075 / NRRL 1951 / Wisconsin 54-1255)</name>
    <name type="common">Penicillium chrysogenum</name>
    <dbReference type="NCBI Taxonomy" id="500485"/>
    <lineage>
        <taxon>Eukaryota</taxon>
        <taxon>Fungi</taxon>
        <taxon>Dikarya</taxon>
        <taxon>Ascomycota</taxon>
        <taxon>Pezizomycotina</taxon>
        <taxon>Eurotiomycetes</taxon>
        <taxon>Eurotiomycetidae</taxon>
        <taxon>Eurotiales</taxon>
        <taxon>Aspergillaceae</taxon>
        <taxon>Penicillium</taxon>
        <taxon>Penicillium chrysogenum species complex</taxon>
    </lineage>
</organism>
<dbReference type="SUPFAM" id="SSF48576">
    <property type="entry name" value="Terpenoid synthases"/>
    <property type="match status" value="1"/>
</dbReference>
<gene>
    <name evidence="1" type="ORF">Pc16g13420</name>
    <name evidence="1" type="ORF">PCH_Pc16g13420</name>
</gene>
<proteinExistence type="predicted"/>
<dbReference type="Proteomes" id="UP000000724">
    <property type="component" value="Contig Pc00c16"/>
</dbReference>
<dbReference type="HOGENOM" id="CLU_2292592_0_0_1"/>
<evidence type="ECO:0000313" key="1">
    <source>
        <dbReference type="EMBL" id="CAP94012.1"/>
    </source>
</evidence>